<organism evidence="9 10">
    <name type="scientific">Pseudomonas gingeri</name>
    <dbReference type="NCBI Taxonomy" id="117681"/>
    <lineage>
        <taxon>Bacteria</taxon>
        <taxon>Pseudomonadati</taxon>
        <taxon>Pseudomonadota</taxon>
        <taxon>Gammaproteobacteria</taxon>
        <taxon>Pseudomonadales</taxon>
        <taxon>Pseudomonadaceae</taxon>
        <taxon>Pseudomonas</taxon>
    </lineage>
</organism>
<dbReference type="GO" id="GO:0042597">
    <property type="term" value="C:periplasmic space"/>
    <property type="evidence" value="ECO:0007669"/>
    <property type="project" value="UniProtKB-SubCell"/>
</dbReference>
<gene>
    <name evidence="9" type="ORF">HX845_08795</name>
</gene>
<dbReference type="RefSeq" id="WP_103032697.1">
    <property type="nucleotide sequence ID" value="NZ_JACAOR010000001.1"/>
</dbReference>
<reference evidence="9 10" key="1">
    <citation type="submission" date="2020-04" db="EMBL/GenBank/DDBJ databases">
        <title>Molecular characterization of pseudomonads from Agaricus bisporus reveal novel blotch 2 pathogens in Western Europe.</title>
        <authorList>
            <person name="Taparia T."/>
            <person name="Krijger M."/>
            <person name="Haynes E."/>
            <person name="Elpinstone J.G."/>
            <person name="Noble R."/>
            <person name="Van Der Wolf J."/>
        </authorList>
    </citation>
    <scope>NUCLEOTIDE SEQUENCE [LARGE SCALE GENOMIC DNA]</scope>
    <source>
        <strain evidence="9 10">IPO3738</strain>
    </source>
</reference>
<comment type="caution">
    <text evidence="9">The sequence shown here is derived from an EMBL/GenBank/DDBJ whole genome shotgun (WGS) entry which is preliminary data.</text>
</comment>
<evidence type="ECO:0000259" key="8">
    <source>
        <dbReference type="Pfam" id="PF02974"/>
    </source>
</evidence>
<evidence type="ECO:0000256" key="5">
    <source>
        <dbReference type="ARBA" id="ARBA00022729"/>
    </source>
</evidence>
<evidence type="ECO:0000256" key="2">
    <source>
        <dbReference type="ARBA" id="ARBA00006813"/>
    </source>
</evidence>
<dbReference type="InterPro" id="IPR016085">
    <property type="entry name" value="Protease_inh_B-barrel_dom"/>
</dbReference>
<name>A0A7Y8CBY3_9PSED</name>
<dbReference type="GO" id="GO:0008191">
    <property type="term" value="F:metalloendopeptidase inhibitor activity"/>
    <property type="evidence" value="ECO:0007669"/>
    <property type="project" value="InterPro"/>
</dbReference>
<dbReference type="InterPro" id="IPR021140">
    <property type="entry name" value="Inh/Omp19"/>
</dbReference>
<dbReference type="Gene3D" id="2.40.128.10">
    <property type="match status" value="1"/>
</dbReference>
<proteinExistence type="inferred from homology"/>
<feature type="domain" description="Alkaline proteinase inhibitor/ Outer membrane lipoprotein Omp19" evidence="8">
    <location>
        <begin position="8"/>
        <end position="100"/>
    </location>
</feature>
<evidence type="ECO:0000313" key="9">
    <source>
        <dbReference type="EMBL" id="NWC13735.1"/>
    </source>
</evidence>
<dbReference type="AlphaFoldDB" id="A0A7Y8CBY3"/>
<evidence type="ECO:0000256" key="1">
    <source>
        <dbReference type="ARBA" id="ARBA00004418"/>
    </source>
</evidence>
<evidence type="ECO:0000256" key="6">
    <source>
        <dbReference type="ARBA" id="ARBA00022764"/>
    </source>
</evidence>
<dbReference type="Pfam" id="PF02974">
    <property type="entry name" value="Inh"/>
    <property type="match status" value="1"/>
</dbReference>
<keyword evidence="5" id="KW-0732">Signal</keyword>
<dbReference type="InterPro" id="IPR022815">
    <property type="entry name" value="Inh"/>
</dbReference>
<keyword evidence="6" id="KW-0574">Periplasm</keyword>
<evidence type="ECO:0000256" key="7">
    <source>
        <dbReference type="ARBA" id="ARBA00023215"/>
    </source>
</evidence>
<evidence type="ECO:0000313" key="10">
    <source>
        <dbReference type="Proteomes" id="UP000517547"/>
    </source>
</evidence>
<keyword evidence="3" id="KW-0483">Metalloprotease inhibitor</keyword>
<dbReference type="EMBL" id="JACAQE010000002">
    <property type="protein sequence ID" value="NWC13735.1"/>
    <property type="molecule type" value="Genomic_DNA"/>
</dbReference>
<protein>
    <submittedName>
        <fullName evidence="9">Protease inhibitor Inh/omp19 family protein</fullName>
    </submittedName>
</protein>
<dbReference type="PRINTS" id="PR01274">
    <property type="entry name" value="MPTASEINHBTR"/>
</dbReference>
<comment type="similarity">
    <text evidence="2">Belongs to the protease inhibitor I38 family.</text>
</comment>
<accession>A0A7Y8CBY3</accession>
<keyword evidence="7" id="KW-0481">Metalloenzyme inhibitor</keyword>
<sequence>MARSLILPSPETLAGSWRLYREDDRAQACELVLAVQAPSLGGDLECVAGWLGERPARWEPTPDGLWLYGVEGSGIVHLNRQGNDLYQARLASGVVLVLERLQP</sequence>
<evidence type="ECO:0000256" key="4">
    <source>
        <dbReference type="ARBA" id="ARBA00022690"/>
    </source>
</evidence>
<dbReference type="SUPFAM" id="SSF50882">
    <property type="entry name" value="beta-Barrel protease inhibitors"/>
    <property type="match status" value="1"/>
</dbReference>
<comment type="subcellular location">
    <subcellularLocation>
        <location evidence="1">Periplasm</location>
    </subcellularLocation>
</comment>
<dbReference type="GeneID" id="57658564"/>
<keyword evidence="4" id="KW-0646">Protease inhibitor</keyword>
<dbReference type="Proteomes" id="UP000517547">
    <property type="component" value="Unassembled WGS sequence"/>
</dbReference>
<evidence type="ECO:0000256" key="3">
    <source>
        <dbReference type="ARBA" id="ARBA00022608"/>
    </source>
</evidence>